<dbReference type="EMBL" id="HBGO01025561">
    <property type="protein sequence ID" value="CAD9348751.1"/>
    <property type="molecule type" value="Transcribed_RNA"/>
</dbReference>
<dbReference type="AlphaFoldDB" id="A0A7S1ZU87"/>
<organism evidence="1">
    <name type="scientific">Trieres chinensis</name>
    <name type="common">Marine centric diatom</name>
    <name type="synonym">Odontella sinensis</name>
    <dbReference type="NCBI Taxonomy" id="1514140"/>
    <lineage>
        <taxon>Eukaryota</taxon>
        <taxon>Sar</taxon>
        <taxon>Stramenopiles</taxon>
        <taxon>Ochrophyta</taxon>
        <taxon>Bacillariophyta</taxon>
        <taxon>Mediophyceae</taxon>
        <taxon>Biddulphiophycidae</taxon>
        <taxon>Eupodiscales</taxon>
        <taxon>Parodontellaceae</taxon>
        <taxon>Trieres</taxon>
    </lineage>
</organism>
<sequence>MLEQHPPEIGDRDQEELLQAWMEAKAETETDGGVQGKMITKADFMKHTLFILGIEGGEIFKVIMMQILGSTKNLFNCTDETRKGIFNVVGIPLMPAVVDSFIIYRAWFLAKDGKLGSSFTFKD</sequence>
<protein>
    <submittedName>
        <fullName evidence="1">Uncharacterized protein</fullName>
    </submittedName>
</protein>
<accession>A0A7S1ZU87</accession>
<proteinExistence type="predicted"/>
<evidence type="ECO:0000313" key="1">
    <source>
        <dbReference type="EMBL" id="CAD9348751.1"/>
    </source>
</evidence>
<name>A0A7S1ZU87_TRICV</name>
<gene>
    <name evidence="1" type="ORF">OSIN01602_LOCUS14663</name>
</gene>
<reference evidence="1" key="1">
    <citation type="submission" date="2021-01" db="EMBL/GenBank/DDBJ databases">
        <authorList>
            <person name="Corre E."/>
            <person name="Pelletier E."/>
            <person name="Niang G."/>
            <person name="Scheremetjew M."/>
            <person name="Finn R."/>
            <person name="Kale V."/>
            <person name="Holt S."/>
            <person name="Cochrane G."/>
            <person name="Meng A."/>
            <person name="Brown T."/>
            <person name="Cohen L."/>
        </authorList>
    </citation>
    <scope>NUCLEOTIDE SEQUENCE</scope>
    <source>
        <strain evidence="1">Grunow 1884</strain>
    </source>
</reference>